<gene>
    <name evidence="1" type="ORF">E3N88_46351</name>
</gene>
<accession>A0A5N6L6G7</accession>
<comment type="caution">
    <text evidence="1">The sequence shown here is derived from an EMBL/GenBank/DDBJ whole genome shotgun (WGS) entry which is preliminary data.</text>
</comment>
<proteinExistence type="predicted"/>
<dbReference type="AlphaFoldDB" id="A0A5N6L6G7"/>
<dbReference type="EMBL" id="SZYD01002815">
    <property type="protein sequence ID" value="KAC9099667.1"/>
    <property type="molecule type" value="Genomic_DNA"/>
</dbReference>
<keyword evidence="2" id="KW-1185">Reference proteome</keyword>
<protein>
    <submittedName>
        <fullName evidence="1">Uncharacterized protein</fullName>
    </submittedName>
</protein>
<organism evidence="1 2">
    <name type="scientific">Mikania micrantha</name>
    <name type="common">bitter vine</name>
    <dbReference type="NCBI Taxonomy" id="192012"/>
    <lineage>
        <taxon>Eukaryota</taxon>
        <taxon>Viridiplantae</taxon>
        <taxon>Streptophyta</taxon>
        <taxon>Embryophyta</taxon>
        <taxon>Tracheophyta</taxon>
        <taxon>Spermatophyta</taxon>
        <taxon>Magnoliopsida</taxon>
        <taxon>eudicotyledons</taxon>
        <taxon>Gunneridae</taxon>
        <taxon>Pentapetalae</taxon>
        <taxon>asterids</taxon>
        <taxon>campanulids</taxon>
        <taxon>Asterales</taxon>
        <taxon>Asteraceae</taxon>
        <taxon>Asteroideae</taxon>
        <taxon>Heliantheae alliance</taxon>
        <taxon>Eupatorieae</taxon>
        <taxon>Mikania</taxon>
    </lineage>
</organism>
<evidence type="ECO:0000313" key="2">
    <source>
        <dbReference type="Proteomes" id="UP000326396"/>
    </source>
</evidence>
<dbReference type="Proteomes" id="UP000326396">
    <property type="component" value="Unassembled WGS sequence"/>
</dbReference>
<sequence length="92" mass="10319">MSPGCLANVVEWESTERASRPDGDSADPWPFGRMCSFGNCSTIPRISVVKSLDPLYFLVEDVEGYAWAKESLELVEKQESYGGLKVEKTLKW</sequence>
<reference evidence="1 2" key="1">
    <citation type="submission" date="2019-05" db="EMBL/GenBank/DDBJ databases">
        <title>Mikania micrantha, genome provides insights into the molecular mechanism of rapid growth.</title>
        <authorList>
            <person name="Liu B."/>
        </authorList>
    </citation>
    <scope>NUCLEOTIDE SEQUENCE [LARGE SCALE GENOMIC DNA]</scope>
    <source>
        <strain evidence="1">NLD-2019</strain>
        <tissue evidence="1">Leaf</tissue>
    </source>
</reference>
<evidence type="ECO:0000313" key="1">
    <source>
        <dbReference type="EMBL" id="KAC9099667.1"/>
    </source>
</evidence>
<name>A0A5N6L6G7_9ASTR</name>